<keyword evidence="2" id="KW-0732">Signal</keyword>
<gene>
    <name evidence="3" type="ORF">B5M42_01720</name>
</gene>
<keyword evidence="4" id="KW-1185">Reference proteome</keyword>
<evidence type="ECO:0000256" key="2">
    <source>
        <dbReference type="SAM" id="SignalP"/>
    </source>
</evidence>
<dbReference type="Pfam" id="PF09580">
    <property type="entry name" value="Spore_YhcN_YlaJ"/>
    <property type="match status" value="1"/>
</dbReference>
<evidence type="ECO:0000256" key="1">
    <source>
        <dbReference type="SAM" id="MobiDB-lite"/>
    </source>
</evidence>
<feature type="region of interest" description="Disordered" evidence="1">
    <location>
        <begin position="30"/>
        <end position="52"/>
    </location>
</feature>
<feature type="chain" id="PRO_5021409735" description="Lipoprotein YhcN" evidence="2">
    <location>
        <begin position="31"/>
        <end position="238"/>
    </location>
</feature>
<organism evidence="3 4">
    <name type="scientific">Paenibacillus athensensis</name>
    <dbReference type="NCBI Taxonomy" id="1967502"/>
    <lineage>
        <taxon>Bacteria</taxon>
        <taxon>Bacillati</taxon>
        <taxon>Bacillota</taxon>
        <taxon>Bacilli</taxon>
        <taxon>Bacillales</taxon>
        <taxon>Paenibacillaceae</taxon>
        <taxon>Paenibacillus</taxon>
    </lineage>
</organism>
<dbReference type="PROSITE" id="PS51257">
    <property type="entry name" value="PROKAR_LIPOPROTEIN"/>
    <property type="match status" value="1"/>
</dbReference>
<feature type="compositionally biased region" description="Low complexity" evidence="1">
    <location>
        <begin position="63"/>
        <end position="74"/>
    </location>
</feature>
<name>A0A4Y8QAX5_9BACL</name>
<evidence type="ECO:0008006" key="5">
    <source>
        <dbReference type="Google" id="ProtNLM"/>
    </source>
</evidence>
<dbReference type="RefSeq" id="WP_167689549.1">
    <property type="nucleotide sequence ID" value="NZ_MYFO02000001.1"/>
</dbReference>
<evidence type="ECO:0000313" key="3">
    <source>
        <dbReference type="EMBL" id="TFE91981.1"/>
    </source>
</evidence>
<reference evidence="3 4" key="1">
    <citation type="submission" date="2017-03" db="EMBL/GenBank/DDBJ databases">
        <title>Isolation of Levoglucosan Utilizing Bacteria.</title>
        <authorList>
            <person name="Arya A.S."/>
        </authorList>
    </citation>
    <scope>NUCLEOTIDE SEQUENCE [LARGE SCALE GENOMIC DNA]</scope>
    <source>
        <strain evidence="3 4">MEC069</strain>
    </source>
</reference>
<comment type="caution">
    <text evidence="3">The sequence shown here is derived from an EMBL/GenBank/DDBJ whole genome shotgun (WGS) entry which is preliminary data.</text>
</comment>
<dbReference type="InterPro" id="IPR019076">
    <property type="entry name" value="Spore_lipoprot_YhcN/YlaJ-like"/>
</dbReference>
<feature type="signal peptide" evidence="2">
    <location>
        <begin position="1"/>
        <end position="30"/>
    </location>
</feature>
<evidence type="ECO:0000313" key="4">
    <source>
        <dbReference type="Proteomes" id="UP000298246"/>
    </source>
</evidence>
<dbReference type="AlphaFoldDB" id="A0A4Y8QAX5"/>
<protein>
    <recommendedName>
        <fullName evidence="5">Lipoprotein YhcN</fullName>
    </recommendedName>
</protein>
<feature type="compositionally biased region" description="Polar residues" evidence="1">
    <location>
        <begin position="30"/>
        <end position="42"/>
    </location>
</feature>
<sequence>MNEIKKTWSVRLGCLLVAAAMVGLTACSQASPKQSQGMQPNMSDWDVDSRNNENATLGAKSLAPTATPPQSSTTIDSTAAHRNHGLTMSRALADSIKQSAHTGSTAVAVSDGGIYVAVDAGGMQAMSAESRSLAQTNDPMMGAGLFGSGAGAQMDWTSSKPLNKETTAAIQQAVHAAYPAANVFISTNPHFVSRMLYYDARQHQGASSDLFMNEFNTMVRYVFPGYGNGQNRLLPPAK</sequence>
<accession>A0A4Y8QAX5</accession>
<feature type="region of interest" description="Disordered" evidence="1">
    <location>
        <begin position="59"/>
        <end position="78"/>
    </location>
</feature>
<dbReference type="Proteomes" id="UP000298246">
    <property type="component" value="Unassembled WGS sequence"/>
</dbReference>
<dbReference type="EMBL" id="MYFO01000001">
    <property type="protein sequence ID" value="TFE91981.1"/>
    <property type="molecule type" value="Genomic_DNA"/>
</dbReference>
<proteinExistence type="predicted"/>